<organism evidence="2 3">
    <name type="scientific">Chlorella vulgaris</name>
    <name type="common">Green alga</name>
    <dbReference type="NCBI Taxonomy" id="3077"/>
    <lineage>
        <taxon>Eukaryota</taxon>
        <taxon>Viridiplantae</taxon>
        <taxon>Chlorophyta</taxon>
        <taxon>core chlorophytes</taxon>
        <taxon>Trebouxiophyceae</taxon>
        <taxon>Chlorellales</taxon>
        <taxon>Chlorellaceae</taxon>
        <taxon>Chlorella clade</taxon>
        <taxon>Chlorella</taxon>
    </lineage>
</organism>
<evidence type="ECO:0000313" key="2">
    <source>
        <dbReference type="EMBL" id="KAI3429544.1"/>
    </source>
</evidence>
<dbReference type="EMBL" id="SIDB01000008">
    <property type="protein sequence ID" value="KAI3429544.1"/>
    <property type="molecule type" value="Genomic_DNA"/>
</dbReference>
<accession>A0A9D4TM78</accession>
<dbReference type="Proteomes" id="UP001055712">
    <property type="component" value="Unassembled WGS sequence"/>
</dbReference>
<reference evidence="2" key="1">
    <citation type="journal article" date="2019" name="Plant J.">
        <title>Chlorella vulgaris genome assembly and annotation reveals the molecular basis for metabolic acclimation to high light conditions.</title>
        <authorList>
            <person name="Cecchin M."/>
            <person name="Marcolungo L."/>
            <person name="Rossato M."/>
            <person name="Girolomoni L."/>
            <person name="Cosentino E."/>
            <person name="Cuine S."/>
            <person name="Li-Beisson Y."/>
            <person name="Delledonne M."/>
            <person name="Ballottari M."/>
        </authorList>
    </citation>
    <scope>NUCLEOTIDE SEQUENCE</scope>
    <source>
        <strain evidence="2">211/11P</strain>
    </source>
</reference>
<feature type="compositionally biased region" description="Gly residues" evidence="1">
    <location>
        <begin position="47"/>
        <end position="56"/>
    </location>
</feature>
<dbReference type="AlphaFoldDB" id="A0A9D4TM78"/>
<proteinExistence type="predicted"/>
<comment type="caution">
    <text evidence="2">The sequence shown here is derived from an EMBL/GenBank/DDBJ whole genome shotgun (WGS) entry which is preliminary data.</text>
</comment>
<protein>
    <submittedName>
        <fullName evidence="2">Uncharacterized protein</fullName>
    </submittedName>
</protein>
<reference evidence="2" key="2">
    <citation type="submission" date="2020-11" db="EMBL/GenBank/DDBJ databases">
        <authorList>
            <person name="Cecchin M."/>
            <person name="Marcolungo L."/>
            <person name="Rossato M."/>
            <person name="Girolomoni L."/>
            <person name="Cosentino E."/>
            <person name="Cuine S."/>
            <person name="Li-Beisson Y."/>
            <person name="Delledonne M."/>
            <person name="Ballottari M."/>
        </authorList>
    </citation>
    <scope>NUCLEOTIDE SEQUENCE</scope>
    <source>
        <strain evidence="2">211/11P</strain>
        <tissue evidence="2">Whole cell</tissue>
    </source>
</reference>
<keyword evidence="3" id="KW-1185">Reference proteome</keyword>
<evidence type="ECO:0000313" key="3">
    <source>
        <dbReference type="Proteomes" id="UP001055712"/>
    </source>
</evidence>
<evidence type="ECO:0000256" key="1">
    <source>
        <dbReference type="SAM" id="MobiDB-lite"/>
    </source>
</evidence>
<feature type="region of interest" description="Disordered" evidence="1">
    <location>
        <begin position="31"/>
        <end position="58"/>
    </location>
</feature>
<name>A0A9D4TM78_CHLVU</name>
<feature type="region of interest" description="Disordered" evidence="1">
    <location>
        <begin position="81"/>
        <end position="124"/>
    </location>
</feature>
<gene>
    <name evidence="2" type="ORF">D9Q98_005632</name>
</gene>
<sequence>MKASFAGRLARVAVNQSSRAALPAASTEAAVQWPSRQQAHSMARLGRQGGSDGGEAGAEDLLDAQMAAALRQRFEAAFEHDSAADLNRSTRQAAGREAPCPPTSLRCHTQQVANRLVKKSAGRS</sequence>